<evidence type="ECO:0000256" key="2">
    <source>
        <dbReference type="ARBA" id="ARBA00022741"/>
    </source>
</evidence>
<evidence type="ECO:0000313" key="8">
    <source>
        <dbReference type="EMBL" id="RNA04777.1"/>
    </source>
</evidence>
<comment type="similarity">
    <text evidence="7">Belongs to the class-I aminoacyl-tRNA synthetase family.</text>
</comment>
<dbReference type="OrthoDB" id="337870at2759"/>
<evidence type="ECO:0000256" key="6">
    <source>
        <dbReference type="ARBA" id="ARBA00048248"/>
    </source>
</evidence>
<protein>
    <submittedName>
        <fullName evidence="8">Tyrosine--tRNA mitochondrial</fullName>
        <ecNumber evidence="8">6.1.1.1</ecNumber>
    </submittedName>
</protein>
<comment type="caution">
    <text evidence="8">The sequence shown here is derived from an EMBL/GenBank/DDBJ whole genome shotgun (WGS) entry which is preliminary data.</text>
</comment>
<keyword evidence="9" id="KW-1185">Reference proteome</keyword>
<keyword evidence="1 7" id="KW-0436">Ligase</keyword>
<dbReference type="GO" id="GO:0005524">
    <property type="term" value="F:ATP binding"/>
    <property type="evidence" value="ECO:0007669"/>
    <property type="project" value="UniProtKB-KW"/>
</dbReference>
<dbReference type="InterPro" id="IPR014729">
    <property type="entry name" value="Rossmann-like_a/b/a_fold"/>
</dbReference>
<accession>A0A3M7PZZ9</accession>
<dbReference type="Gene3D" id="3.40.50.620">
    <property type="entry name" value="HUPs"/>
    <property type="match status" value="1"/>
</dbReference>
<evidence type="ECO:0000256" key="3">
    <source>
        <dbReference type="ARBA" id="ARBA00022840"/>
    </source>
</evidence>
<evidence type="ECO:0000256" key="5">
    <source>
        <dbReference type="ARBA" id="ARBA00023146"/>
    </source>
</evidence>
<dbReference type="SUPFAM" id="SSF52374">
    <property type="entry name" value="Nucleotidylyl transferase"/>
    <property type="match status" value="1"/>
</dbReference>
<dbReference type="GO" id="GO:0005829">
    <property type="term" value="C:cytosol"/>
    <property type="evidence" value="ECO:0007669"/>
    <property type="project" value="TreeGrafter"/>
</dbReference>
<proteinExistence type="inferred from homology"/>
<keyword evidence="2 7" id="KW-0547">Nucleotide-binding</keyword>
<dbReference type="STRING" id="10195.A0A3M7PZZ9"/>
<gene>
    <name evidence="8" type="ORF">BpHYR1_049770</name>
</gene>
<dbReference type="Proteomes" id="UP000276133">
    <property type="component" value="Unassembled WGS sequence"/>
</dbReference>
<comment type="catalytic activity">
    <reaction evidence="6">
        <text>tRNA(Tyr) + L-tyrosine + ATP = L-tyrosyl-tRNA(Tyr) + AMP + diphosphate + H(+)</text>
        <dbReference type="Rhea" id="RHEA:10220"/>
        <dbReference type="Rhea" id="RHEA-COMP:9706"/>
        <dbReference type="Rhea" id="RHEA-COMP:9707"/>
        <dbReference type="ChEBI" id="CHEBI:15378"/>
        <dbReference type="ChEBI" id="CHEBI:30616"/>
        <dbReference type="ChEBI" id="CHEBI:33019"/>
        <dbReference type="ChEBI" id="CHEBI:58315"/>
        <dbReference type="ChEBI" id="CHEBI:78442"/>
        <dbReference type="ChEBI" id="CHEBI:78536"/>
        <dbReference type="ChEBI" id="CHEBI:456215"/>
        <dbReference type="EC" id="6.1.1.1"/>
    </reaction>
</comment>
<evidence type="ECO:0000256" key="7">
    <source>
        <dbReference type="RuleBase" id="RU363036"/>
    </source>
</evidence>
<dbReference type="GO" id="GO:0004831">
    <property type="term" value="F:tyrosine-tRNA ligase activity"/>
    <property type="evidence" value="ECO:0007669"/>
    <property type="project" value="UniProtKB-EC"/>
</dbReference>
<reference evidence="8 9" key="1">
    <citation type="journal article" date="2018" name="Sci. Rep.">
        <title>Genomic signatures of local adaptation to the degree of environmental predictability in rotifers.</title>
        <authorList>
            <person name="Franch-Gras L."/>
            <person name="Hahn C."/>
            <person name="Garcia-Roger E.M."/>
            <person name="Carmona M.J."/>
            <person name="Serra M."/>
            <person name="Gomez A."/>
        </authorList>
    </citation>
    <scope>NUCLEOTIDE SEQUENCE [LARGE SCALE GENOMIC DNA]</scope>
    <source>
        <strain evidence="8">HYR1</strain>
    </source>
</reference>
<keyword evidence="3 7" id="KW-0067">ATP-binding</keyword>
<keyword evidence="4 7" id="KW-0648">Protein biosynthesis</keyword>
<dbReference type="AlphaFoldDB" id="A0A3M7PZZ9"/>
<dbReference type="PANTHER" id="PTHR11766">
    <property type="entry name" value="TYROSYL-TRNA SYNTHETASE"/>
    <property type="match status" value="1"/>
</dbReference>
<dbReference type="GO" id="GO:0005739">
    <property type="term" value="C:mitochondrion"/>
    <property type="evidence" value="ECO:0007669"/>
    <property type="project" value="TreeGrafter"/>
</dbReference>
<dbReference type="InterPro" id="IPR002305">
    <property type="entry name" value="aa-tRNA-synth_Ic"/>
</dbReference>
<keyword evidence="5 7" id="KW-0030">Aminoacyl-tRNA synthetase</keyword>
<dbReference type="EMBL" id="REGN01007966">
    <property type="protein sequence ID" value="RNA04777.1"/>
    <property type="molecule type" value="Genomic_DNA"/>
</dbReference>
<evidence type="ECO:0000256" key="4">
    <source>
        <dbReference type="ARBA" id="ARBA00022917"/>
    </source>
</evidence>
<dbReference type="EC" id="6.1.1.1" evidence="8"/>
<dbReference type="Pfam" id="PF00579">
    <property type="entry name" value="tRNA-synt_1b"/>
    <property type="match status" value="1"/>
</dbReference>
<dbReference type="GO" id="GO:0006418">
    <property type="term" value="P:tRNA aminoacylation for protein translation"/>
    <property type="evidence" value="ECO:0007669"/>
    <property type="project" value="InterPro"/>
</dbReference>
<name>A0A3M7PZZ9_BRAPC</name>
<organism evidence="8 9">
    <name type="scientific">Brachionus plicatilis</name>
    <name type="common">Marine rotifer</name>
    <name type="synonym">Brachionus muelleri</name>
    <dbReference type="NCBI Taxonomy" id="10195"/>
    <lineage>
        <taxon>Eukaryota</taxon>
        <taxon>Metazoa</taxon>
        <taxon>Spiralia</taxon>
        <taxon>Gnathifera</taxon>
        <taxon>Rotifera</taxon>
        <taxon>Eurotatoria</taxon>
        <taxon>Monogononta</taxon>
        <taxon>Pseudotrocha</taxon>
        <taxon>Ploima</taxon>
        <taxon>Brachionidae</taxon>
        <taxon>Brachionus</taxon>
    </lineage>
</organism>
<evidence type="ECO:0000313" key="9">
    <source>
        <dbReference type="Proteomes" id="UP000276133"/>
    </source>
</evidence>
<dbReference type="PANTHER" id="PTHR11766:SF0">
    <property type="entry name" value="TYROSINE--TRNA LIGASE, MITOCHONDRIAL"/>
    <property type="match status" value="1"/>
</dbReference>
<sequence>MIKNLRILNQIFTDGRIKEKILTKSIRYNVTLSGLENRNILQEKNRGLIVGIFPNKNDQFDKLISSGVQSVYCGFDPTASSLHIGNLIAIIMLIHCQRRGHNPIALIGSATALIGDPSGKTYDRMILDSSDIVNNSNRIQNNILKIFQNHEEYIWKRNNQTPLPKLK</sequence>
<dbReference type="InterPro" id="IPR024088">
    <property type="entry name" value="Tyr-tRNA-ligase_bac-type"/>
</dbReference>
<evidence type="ECO:0000256" key="1">
    <source>
        <dbReference type="ARBA" id="ARBA00022598"/>
    </source>
</evidence>